<sequence length="200" mass="23562">MEFLKNMFMYEADNGTNTGGNNSSENNNDNDKGNPSDDSKNTDKTIPYERFKEVNDNFKQVKDELAELKKKQQEDEEEDKRKQGEYESLYNDLKSTHDPLKEQFDAYQEVFKEMLQNRLEEVPEDFRDLIPNGNELEQMKWIENATKKGLFKKNNVQSFGNNGNNPGEYTNVTQEDFNKMRFSEKVKLKKENPLLYNKLI</sequence>
<comment type="caution">
    <text evidence="2">The sequence shown here is derived from an EMBL/GenBank/DDBJ whole genome shotgun (WGS) entry which is preliminary data.</text>
</comment>
<evidence type="ECO:0000313" key="2">
    <source>
        <dbReference type="EMBL" id="MBD1222756.1"/>
    </source>
</evidence>
<feature type="compositionally biased region" description="Basic and acidic residues" evidence="1">
    <location>
        <begin position="29"/>
        <end position="85"/>
    </location>
</feature>
<name>A0ABR7VN72_VIRHA</name>
<evidence type="ECO:0000256" key="1">
    <source>
        <dbReference type="SAM" id="MobiDB-lite"/>
    </source>
</evidence>
<dbReference type="RefSeq" id="WP_189777946.1">
    <property type="nucleotide sequence ID" value="NZ_JACWEZ010000004.1"/>
</dbReference>
<feature type="region of interest" description="Disordered" evidence="1">
    <location>
        <begin position="1"/>
        <end position="85"/>
    </location>
</feature>
<accession>A0ABR7VN72</accession>
<protein>
    <submittedName>
        <fullName evidence="2">Uncharacterized protein</fullName>
    </submittedName>
</protein>
<evidence type="ECO:0000313" key="3">
    <source>
        <dbReference type="Proteomes" id="UP000621631"/>
    </source>
</evidence>
<reference evidence="2 3" key="1">
    <citation type="submission" date="2020-09" db="EMBL/GenBank/DDBJ databases">
        <title>Draft Genome Sequences of Oil-Oxidizing Bacteria Halomonas titanicae, Marinobacter lutaoensis, and Virgibacillus halodenitrificans Isolated from Highly Saline Environments.</title>
        <authorList>
            <person name="Grouzdev D.S."/>
            <person name="Sokolova D.S."/>
            <person name="Semenova E.M."/>
            <person name="Borzenkov I.A."/>
            <person name="Bidzhieva S.K."/>
            <person name="Poltaraus A.B."/>
            <person name="Nazina T.N."/>
        </authorList>
    </citation>
    <scope>NUCLEOTIDE SEQUENCE [LARGE SCALE GENOMIC DNA]</scope>
    <source>
        <strain evidence="2 3">VKM B-3472D</strain>
    </source>
</reference>
<keyword evidence="3" id="KW-1185">Reference proteome</keyword>
<organism evidence="2 3">
    <name type="scientific">Virgibacillus halodenitrificans</name>
    <name type="common">Bacillus halodenitrificans</name>
    <dbReference type="NCBI Taxonomy" id="1482"/>
    <lineage>
        <taxon>Bacteria</taxon>
        <taxon>Bacillati</taxon>
        <taxon>Bacillota</taxon>
        <taxon>Bacilli</taxon>
        <taxon>Bacillales</taxon>
        <taxon>Bacillaceae</taxon>
        <taxon>Virgibacillus</taxon>
    </lineage>
</organism>
<gene>
    <name evidence="2" type="ORF">IC602_09045</name>
</gene>
<proteinExistence type="predicted"/>
<feature type="compositionally biased region" description="Low complexity" evidence="1">
    <location>
        <begin position="13"/>
        <end position="27"/>
    </location>
</feature>
<dbReference type="EMBL" id="JACWEZ010000004">
    <property type="protein sequence ID" value="MBD1222756.1"/>
    <property type="molecule type" value="Genomic_DNA"/>
</dbReference>
<dbReference type="Proteomes" id="UP000621631">
    <property type="component" value="Unassembled WGS sequence"/>
</dbReference>